<accession>A0A1U7DA15</accession>
<dbReference type="Pfam" id="PF13561">
    <property type="entry name" value="adh_short_C2"/>
    <property type="match status" value="1"/>
</dbReference>
<dbReference type="KEGG" id="tpro:Ga0080559_TMP4120"/>
<keyword evidence="3" id="KW-1185">Reference proteome</keyword>
<dbReference type="PANTHER" id="PTHR42879:SF6">
    <property type="entry name" value="NADPH-DEPENDENT REDUCTASE BACG"/>
    <property type="match status" value="1"/>
</dbReference>
<reference evidence="2 3" key="1">
    <citation type="submission" date="2016-03" db="EMBL/GenBank/DDBJ databases">
        <title>Deep-sea bacteria in the southern Pacific.</title>
        <authorList>
            <person name="Tang K."/>
        </authorList>
    </citation>
    <scope>NUCLEOTIDE SEQUENCE [LARGE SCALE GENOMIC DNA]</scope>
    <source>
        <strain evidence="2 3">JLT2016</strain>
    </source>
</reference>
<dbReference type="Gene3D" id="3.40.50.720">
    <property type="entry name" value="NAD(P)-binding Rossmann-like Domain"/>
    <property type="match status" value="1"/>
</dbReference>
<dbReference type="STRING" id="1229727.Ga0080559_TMP4120"/>
<dbReference type="GO" id="GO:0004316">
    <property type="term" value="F:3-oxoacyl-[acyl-carrier-protein] reductase (NADPH) activity"/>
    <property type="evidence" value="ECO:0007669"/>
    <property type="project" value="UniProtKB-EC"/>
</dbReference>
<dbReference type="InterPro" id="IPR050259">
    <property type="entry name" value="SDR"/>
</dbReference>
<dbReference type="PRINTS" id="PR00081">
    <property type="entry name" value="GDHRDH"/>
</dbReference>
<dbReference type="EMBL" id="CP014796">
    <property type="protein sequence ID" value="APX24916.1"/>
    <property type="molecule type" value="Genomic_DNA"/>
</dbReference>
<evidence type="ECO:0000313" key="3">
    <source>
        <dbReference type="Proteomes" id="UP000186559"/>
    </source>
</evidence>
<protein>
    <submittedName>
        <fullName evidence="2">3-oxoacyl-(Acyl-carrier protein) reductase</fullName>
        <ecNumber evidence="2">1.1.1.100</ecNumber>
    </submittedName>
</protein>
<dbReference type="SUPFAM" id="SSF51735">
    <property type="entry name" value="NAD(P)-binding Rossmann-fold domains"/>
    <property type="match status" value="1"/>
</dbReference>
<dbReference type="OrthoDB" id="7257744at2"/>
<gene>
    <name evidence="2" type="ORF">Ga0080559_TMP4120</name>
</gene>
<dbReference type="RefSeq" id="WP_076624633.1">
    <property type="nucleotide sequence ID" value="NZ_BMEW01000001.1"/>
</dbReference>
<evidence type="ECO:0000256" key="1">
    <source>
        <dbReference type="ARBA" id="ARBA00006484"/>
    </source>
</evidence>
<evidence type="ECO:0000313" key="2">
    <source>
        <dbReference type="EMBL" id="APX24916.1"/>
    </source>
</evidence>
<name>A0A1U7DA15_9RHOB</name>
<dbReference type="Proteomes" id="UP000186559">
    <property type="component" value="Chromosome"/>
</dbReference>
<dbReference type="PANTHER" id="PTHR42879">
    <property type="entry name" value="3-OXOACYL-(ACYL-CARRIER-PROTEIN) REDUCTASE"/>
    <property type="match status" value="1"/>
</dbReference>
<keyword evidence="2" id="KW-0560">Oxidoreductase</keyword>
<dbReference type="InterPro" id="IPR002347">
    <property type="entry name" value="SDR_fam"/>
</dbReference>
<comment type="similarity">
    <text evidence="1">Belongs to the short-chain dehydrogenases/reductases (SDR) family.</text>
</comment>
<dbReference type="AlphaFoldDB" id="A0A1U7DA15"/>
<organism evidence="2 3">
    <name type="scientific">Salipiger profundus</name>
    <dbReference type="NCBI Taxonomy" id="1229727"/>
    <lineage>
        <taxon>Bacteria</taxon>
        <taxon>Pseudomonadati</taxon>
        <taxon>Pseudomonadota</taxon>
        <taxon>Alphaproteobacteria</taxon>
        <taxon>Rhodobacterales</taxon>
        <taxon>Roseobacteraceae</taxon>
        <taxon>Salipiger</taxon>
    </lineage>
</organism>
<sequence>MDLGIAGKRALVIGGTSGLGLASAEALAAEGVNLALSARNTDTLAEVTERLAGEHGITAESYAGDVTKQDDVKRMRAEVEASGGIDILILNTPRPPSPMRDFFDETEDERWQVAYHNQLESALFVLRHLAPLLRGKGWGRLVAITSASVKQPMPRHAVSSIFRAGVHAALKHLVDELGPDGVTVNAVAPATVITPTFANYHNLDARVAAIPLKRPGKGEELGATVAFLSSEHAGFITGETIQFDGGMTRALL</sequence>
<dbReference type="InterPro" id="IPR036291">
    <property type="entry name" value="NAD(P)-bd_dom_sf"/>
</dbReference>
<dbReference type="EC" id="1.1.1.100" evidence="2"/>
<proteinExistence type="inferred from homology"/>